<accession>A0AAD9XY82</accession>
<gene>
    <name evidence="2" type="ORF">CKAH01_10608</name>
</gene>
<dbReference type="Gene3D" id="3.30.710.10">
    <property type="entry name" value="Potassium Channel Kv1.1, Chain A"/>
    <property type="match status" value="1"/>
</dbReference>
<dbReference type="InterPro" id="IPR011333">
    <property type="entry name" value="SKP1/BTB/POZ_sf"/>
</dbReference>
<dbReference type="EMBL" id="VYYT01000854">
    <property type="protein sequence ID" value="KAK2729037.1"/>
    <property type="molecule type" value="Genomic_DNA"/>
</dbReference>
<proteinExistence type="predicted"/>
<dbReference type="AlphaFoldDB" id="A0AAD9XY82"/>
<sequence length="160" mass="18045">MGDSENSTGEPAAKRQRLEATQPKTPVILEEFGDLRLRVGSNHVDEPTIFLVCSRTIARSSPVLKTILYGGFAESLSAQSKNEEWVVDLPDDRPSSFKTFLHIIHGHFDKVPTRIKITNLYRLLELLDKYDSISLICPWAKPWLRVVKNSRALPAALYIA</sequence>
<comment type="caution">
    <text evidence="2">The sequence shown here is derived from an EMBL/GenBank/DDBJ whole genome shotgun (WGS) entry which is preliminary data.</text>
</comment>
<dbReference type="Proteomes" id="UP001281614">
    <property type="component" value="Unassembled WGS sequence"/>
</dbReference>
<keyword evidence="3" id="KW-1185">Reference proteome</keyword>
<feature type="region of interest" description="Disordered" evidence="1">
    <location>
        <begin position="1"/>
        <end position="20"/>
    </location>
</feature>
<organism evidence="2 3">
    <name type="scientific">Colletotrichum kahawae</name>
    <name type="common">Coffee berry disease fungus</name>
    <dbReference type="NCBI Taxonomy" id="34407"/>
    <lineage>
        <taxon>Eukaryota</taxon>
        <taxon>Fungi</taxon>
        <taxon>Dikarya</taxon>
        <taxon>Ascomycota</taxon>
        <taxon>Pezizomycotina</taxon>
        <taxon>Sordariomycetes</taxon>
        <taxon>Hypocreomycetidae</taxon>
        <taxon>Glomerellales</taxon>
        <taxon>Glomerellaceae</taxon>
        <taxon>Colletotrichum</taxon>
        <taxon>Colletotrichum gloeosporioides species complex</taxon>
    </lineage>
</organism>
<evidence type="ECO:0000256" key="1">
    <source>
        <dbReference type="SAM" id="MobiDB-lite"/>
    </source>
</evidence>
<evidence type="ECO:0000313" key="3">
    <source>
        <dbReference type="Proteomes" id="UP001281614"/>
    </source>
</evidence>
<protein>
    <submittedName>
        <fullName evidence="2">Nuclear pore protein-like protein</fullName>
    </submittedName>
</protein>
<evidence type="ECO:0000313" key="2">
    <source>
        <dbReference type="EMBL" id="KAK2729037.1"/>
    </source>
</evidence>
<name>A0AAD9XY82_COLKA</name>
<dbReference type="SUPFAM" id="SSF54695">
    <property type="entry name" value="POZ domain"/>
    <property type="match status" value="1"/>
</dbReference>
<reference evidence="2" key="1">
    <citation type="submission" date="2023-02" db="EMBL/GenBank/DDBJ databases">
        <title>Colletotrichum kahawae CIFC_Que2 genome sequencing and assembly.</title>
        <authorList>
            <person name="Baroncelli R."/>
        </authorList>
    </citation>
    <scope>NUCLEOTIDE SEQUENCE</scope>
    <source>
        <strain evidence="2">CIFC_Que2</strain>
    </source>
</reference>